<comment type="caution">
    <text evidence="2">The sequence shown here is derived from an EMBL/GenBank/DDBJ whole genome shotgun (WGS) entry which is preliminary data.</text>
</comment>
<proteinExistence type="predicted"/>
<dbReference type="AlphaFoldDB" id="A0A016USW4"/>
<dbReference type="EMBL" id="JARK01001365">
    <property type="protein sequence ID" value="EYC17922.1"/>
    <property type="molecule type" value="Genomic_DNA"/>
</dbReference>
<feature type="region of interest" description="Disordered" evidence="1">
    <location>
        <begin position="1"/>
        <end position="71"/>
    </location>
</feature>
<feature type="compositionally biased region" description="Polar residues" evidence="1">
    <location>
        <begin position="29"/>
        <end position="51"/>
    </location>
</feature>
<reference evidence="3" key="1">
    <citation type="journal article" date="2015" name="Nat. Genet.">
        <title>The genome and transcriptome of the zoonotic hookworm Ancylostoma ceylanicum identify infection-specific gene families.</title>
        <authorList>
            <person name="Schwarz E.M."/>
            <person name="Hu Y."/>
            <person name="Antoshechkin I."/>
            <person name="Miller M.M."/>
            <person name="Sternberg P.W."/>
            <person name="Aroian R.V."/>
        </authorList>
    </citation>
    <scope>NUCLEOTIDE SEQUENCE</scope>
    <source>
        <strain evidence="3">HY135</strain>
    </source>
</reference>
<evidence type="ECO:0000256" key="1">
    <source>
        <dbReference type="SAM" id="MobiDB-lite"/>
    </source>
</evidence>
<evidence type="ECO:0000313" key="3">
    <source>
        <dbReference type="Proteomes" id="UP000024635"/>
    </source>
</evidence>
<evidence type="ECO:0000313" key="2">
    <source>
        <dbReference type="EMBL" id="EYC17922.1"/>
    </source>
</evidence>
<organism evidence="2 3">
    <name type="scientific">Ancylostoma ceylanicum</name>
    <dbReference type="NCBI Taxonomy" id="53326"/>
    <lineage>
        <taxon>Eukaryota</taxon>
        <taxon>Metazoa</taxon>
        <taxon>Ecdysozoa</taxon>
        <taxon>Nematoda</taxon>
        <taxon>Chromadorea</taxon>
        <taxon>Rhabditida</taxon>
        <taxon>Rhabditina</taxon>
        <taxon>Rhabditomorpha</taxon>
        <taxon>Strongyloidea</taxon>
        <taxon>Ancylostomatidae</taxon>
        <taxon>Ancylostomatinae</taxon>
        <taxon>Ancylostoma</taxon>
    </lineage>
</organism>
<dbReference type="OrthoDB" id="5851400at2759"/>
<protein>
    <submittedName>
        <fullName evidence="2">Uncharacterized protein</fullName>
    </submittedName>
</protein>
<feature type="region of interest" description="Disordered" evidence="1">
    <location>
        <begin position="256"/>
        <end position="330"/>
    </location>
</feature>
<gene>
    <name evidence="2" type="primary">Acey_s0029.g1959</name>
    <name evidence="2" type="ORF">Y032_0029g1959</name>
</gene>
<sequence>MFDDVNSTPSLQSCGPKSTDTSTKRIDWPQSNQPRTYRELSPTSSTGSFRSVQRGESPPSSSSLEKCKPASTISVTQQNDVLVALKEVLKSQSISEVRKYDGKRSLTDFLREIEVKYPRSLWSDTDRRDILLNHLEGTAKAHAQNLPVEILNGTFDGLVEQLRRARNTPCERLKALADWKNLRKHENESVFDFCCRLQKIAKRMSSQTECDFEMGSKLYECLADWKDSYYMLAALDSPDGHVYEEVRKVALRLERTREATSSTAGKTWKPRPGKGKAERKGDHQNQQLTGSRQPPHSGVKEGNPSEERGNAQQPRDVQGAAKLLSAFYET</sequence>
<accession>A0A016USW4</accession>
<dbReference type="Proteomes" id="UP000024635">
    <property type="component" value="Unassembled WGS sequence"/>
</dbReference>
<feature type="compositionally biased region" description="Polar residues" evidence="1">
    <location>
        <begin position="1"/>
        <end position="21"/>
    </location>
</feature>
<feature type="compositionally biased region" description="Polar residues" evidence="1">
    <location>
        <begin position="284"/>
        <end position="294"/>
    </location>
</feature>
<name>A0A016USW4_9BILA</name>
<keyword evidence="3" id="KW-1185">Reference proteome</keyword>